<dbReference type="Proteomes" id="UP001195483">
    <property type="component" value="Unassembled WGS sequence"/>
</dbReference>
<keyword evidence="5" id="KW-1185">Reference proteome</keyword>
<dbReference type="GO" id="GO:0006338">
    <property type="term" value="P:chromatin remodeling"/>
    <property type="evidence" value="ECO:0007669"/>
    <property type="project" value="InterPro"/>
</dbReference>
<reference evidence="4" key="2">
    <citation type="journal article" date="2021" name="Genome Biol. Evol.">
        <title>Developing a high-quality reference genome for a parasitic bivalve with doubly uniparental inheritance (Bivalvia: Unionida).</title>
        <authorList>
            <person name="Smith C.H."/>
        </authorList>
    </citation>
    <scope>NUCLEOTIDE SEQUENCE</scope>
    <source>
        <strain evidence="4">CHS0354</strain>
        <tissue evidence="4">Mantle</tissue>
    </source>
</reference>
<keyword evidence="2" id="KW-0067">ATP-binding</keyword>
<comment type="caution">
    <text evidence="4">The sequence shown here is derived from an EMBL/GenBank/DDBJ whole genome shotgun (WGS) entry which is preliminary data.</text>
</comment>
<dbReference type="SUPFAM" id="SSF52540">
    <property type="entry name" value="P-loop containing nucleoside triphosphate hydrolases"/>
    <property type="match status" value="1"/>
</dbReference>
<dbReference type="GO" id="GO:0005524">
    <property type="term" value="F:ATP binding"/>
    <property type="evidence" value="ECO:0007669"/>
    <property type="project" value="UniProtKB-KW"/>
</dbReference>
<feature type="domain" description="Helicase ATP-binding" evidence="3">
    <location>
        <begin position="46"/>
        <end position="216"/>
    </location>
</feature>
<dbReference type="GO" id="GO:0003678">
    <property type="term" value="F:DNA helicase activity"/>
    <property type="evidence" value="ECO:0007669"/>
    <property type="project" value="InterPro"/>
</dbReference>
<sequence>MNLELSDRDSDEDRKMYIKDITELSKCGWGGLSLRTYQLDGTNWLISCYYQEHGCILGDEMGLGKTCQTIALIVYLHHHEKSSKPSLVVCPRSVLENWELEFKRFAPGLKVKCYIGDKDKRTEIAMGIKADRSKGIKPFEVLLTTYEICLKDYMFLGKIPWHVLAVDEAHRLKNQDSQLFQALSLWKFREPVLLTGTPVQNNLDELYSLLSFVHSEKFPAWKREKFLNKYSNVDEEEERTSMGSHLFVKVQCELAITRKAIELNCIMNQTVL</sequence>
<keyword evidence="1" id="KW-0547">Nucleotide-binding</keyword>
<evidence type="ECO:0000256" key="1">
    <source>
        <dbReference type="ARBA" id="ARBA00022741"/>
    </source>
</evidence>
<dbReference type="InterPro" id="IPR038718">
    <property type="entry name" value="SNF2-like_sf"/>
</dbReference>
<gene>
    <name evidence="4" type="ORF">CHS0354_005847</name>
</gene>
<dbReference type="InterPro" id="IPR031053">
    <property type="entry name" value="ALC1"/>
</dbReference>
<organism evidence="4 5">
    <name type="scientific">Potamilus streckersoni</name>
    <dbReference type="NCBI Taxonomy" id="2493646"/>
    <lineage>
        <taxon>Eukaryota</taxon>
        <taxon>Metazoa</taxon>
        <taxon>Spiralia</taxon>
        <taxon>Lophotrochozoa</taxon>
        <taxon>Mollusca</taxon>
        <taxon>Bivalvia</taxon>
        <taxon>Autobranchia</taxon>
        <taxon>Heteroconchia</taxon>
        <taxon>Palaeoheterodonta</taxon>
        <taxon>Unionida</taxon>
        <taxon>Unionoidea</taxon>
        <taxon>Unionidae</taxon>
        <taxon>Ambleminae</taxon>
        <taxon>Lampsilini</taxon>
        <taxon>Potamilus</taxon>
    </lineage>
</organism>
<dbReference type="SMART" id="SM00487">
    <property type="entry name" value="DEXDc"/>
    <property type="match status" value="1"/>
</dbReference>
<accession>A0AAE0TEG6</accession>
<name>A0AAE0TEG6_9BIVA</name>
<dbReference type="PROSITE" id="PS51192">
    <property type="entry name" value="HELICASE_ATP_BIND_1"/>
    <property type="match status" value="1"/>
</dbReference>
<dbReference type="EMBL" id="JAEAOA010000415">
    <property type="protein sequence ID" value="KAK3608756.1"/>
    <property type="molecule type" value="Genomic_DNA"/>
</dbReference>
<proteinExistence type="predicted"/>
<evidence type="ECO:0000313" key="5">
    <source>
        <dbReference type="Proteomes" id="UP001195483"/>
    </source>
</evidence>
<dbReference type="AlphaFoldDB" id="A0AAE0TEG6"/>
<dbReference type="InterPro" id="IPR014001">
    <property type="entry name" value="Helicase_ATP-bd"/>
</dbReference>
<dbReference type="Gene3D" id="3.40.50.10810">
    <property type="entry name" value="Tandem AAA-ATPase domain"/>
    <property type="match status" value="1"/>
</dbReference>
<dbReference type="InterPro" id="IPR027417">
    <property type="entry name" value="P-loop_NTPase"/>
</dbReference>
<dbReference type="InterPro" id="IPR000330">
    <property type="entry name" value="SNF2_N"/>
</dbReference>
<evidence type="ECO:0000259" key="3">
    <source>
        <dbReference type="PROSITE" id="PS51192"/>
    </source>
</evidence>
<evidence type="ECO:0000256" key="2">
    <source>
        <dbReference type="ARBA" id="ARBA00022840"/>
    </source>
</evidence>
<evidence type="ECO:0000313" key="4">
    <source>
        <dbReference type="EMBL" id="KAK3608756.1"/>
    </source>
</evidence>
<dbReference type="GO" id="GO:0006281">
    <property type="term" value="P:DNA repair"/>
    <property type="evidence" value="ECO:0007669"/>
    <property type="project" value="InterPro"/>
</dbReference>
<dbReference type="Pfam" id="PF00176">
    <property type="entry name" value="SNF2-rel_dom"/>
    <property type="match status" value="1"/>
</dbReference>
<reference evidence="4" key="1">
    <citation type="journal article" date="2021" name="Genome Biol. Evol.">
        <title>A High-Quality Reference Genome for a Parasitic Bivalve with Doubly Uniparental Inheritance (Bivalvia: Unionida).</title>
        <authorList>
            <person name="Smith C.H."/>
        </authorList>
    </citation>
    <scope>NUCLEOTIDE SEQUENCE</scope>
    <source>
        <strain evidence="4">CHS0354</strain>
    </source>
</reference>
<dbReference type="PANTHER" id="PTHR47157">
    <property type="entry name" value="CHROMODOMAIN-HELICASE-DNA-BINDING PROTEIN 1-LIKE"/>
    <property type="match status" value="1"/>
</dbReference>
<protein>
    <recommendedName>
        <fullName evidence="3">Helicase ATP-binding domain-containing protein</fullName>
    </recommendedName>
</protein>
<dbReference type="PANTHER" id="PTHR47157:SF1">
    <property type="entry name" value="CHROMODOMAIN-HELICASE-DNA-BINDING PROTEIN 1-LIKE"/>
    <property type="match status" value="1"/>
</dbReference>
<reference evidence="4" key="3">
    <citation type="submission" date="2023-05" db="EMBL/GenBank/DDBJ databases">
        <authorList>
            <person name="Smith C.H."/>
        </authorList>
    </citation>
    <scope>NUCLEOTIDE SEQUENCE</scope>
    <source>
        <strain evidence="4">CHS0354</strain>
        <tissue evidence="4">Mantle</tissue>
    </source>
</reference>